<evidence type="ECO:0000313" key="5">
    <source>
        <dbReference type="Proteomes" id="UP000811246"/>
    </source>
</evidence>
<dbReference type="Pfam" id="PF01429">
    <property type="entry name" value="MBD"/>
    <property type="match status" value="1"/>
</dbReference>
<proteinExistence type="predicted"/>
<keyword evidence="2" id="KW-0732">Signal</keyword>
<dbReference type="GO" id="GO:0003677">
    <property type="term" value="F:DNA binding"/>
    <property type="evidence" value="ECO:0007669"/>
    <property type="project" value="InterPro"/>
</dbReference>
<evidence type="ECO:0000259" key="3">
    <source>
        <dbReference type="Pfam" id="PF01429"/>
    </source>
</evidence>
<dbReference type="EMBL" id="CM031833">
    <property type="protein sequence ID" value="KAG6697509.1"/>
    <property type="molecule type" value="Genomic_DNA"/>
</dbReference>
<gene>
    <name evidence="4" type="ORF">I3842_09G204500</name>
</gene>
<feature type="signal peptide" evidence="2">
    <location>
        <begin position="1"/>
        <end position="21"/>
    </location>
</feature>
<accession>A0A922JAB3</accession>
<reference evidence="4" key="1">
    <citation type="submission" date="2021-01" db="EMBL/GenBank/DDBJ databases">
        <authorList>
            <person name="Lovell J.T."/>
            <person name="Bentley N."/>
            <person name="Bhattarai G."/>
            <person name="Jenkins J.W."/>
            <person name="Sreedasyam A."/>
            <person name="Alarcon Y."/>
            <person name="Bock C."/>
            <person name="Boston L."/>
            <person name="Carlson J."/>
            <person name="Cervantes K."/>
            <person name="Clermont K."/>
            <person name="Krom N."/>
            <person name="Kubenka K."/>
            <person name="Mamidi S."/>
            <person name="Mattison C."/>
            <person name="Monteros M."/>
            <person name="Pisani C."/>
            <person name="Plott C."/>
            <person name="Rajasekar S."/>
            <person name="Rhein H.S."/>
            <person name="Rohla C."/>
            <person name="Song M."/>
            <person name="Hilaire R.S."/>
            <person name="Shu S."/>
            <person name="Wells L."/>
            <person name="Wang X."/>
            <person name="Webber J."/>
            <person name="Heerema R.J."/>
            <person name="Klein P."/>
            <person name="Conner P."/>
            <person name="Grauke L."/>
            <person name="Grimwood J."/>
            <person name="Schmutz J."/>
            <person name="Randall J.J."/>
        </authorList>
    </citation>
    <scope>NUCLEOTIDE SEQUENCE</scope>
    <source>
        <tissue evidence="4">Leaf</tissue>
    </source>
</reference>
<comment type="caution">
    <text evidence="4">The sequence shown here is derived from an EMBL/GenBank/DDBJ whole genome shotgun (WGS) entry which is preliminary data.</text>
</comment>
<dbReference type="AlphaFoldDB" id="A0A922JAB3"/>
<protein>
    <recommendedName>
        <fullName evidence="3">MBD domain-containing protein</fullName>
    </recommendedName>
</protein>
<name>A0A922JAB3_CARIL</name>
<feature type="domain" description="MBD" evidence="3">
    <location>
        <begin position="35"/>
        <end position="74"/>
    </location>
</feature>
<dbReference type="Proteomes" id="UP000811246">
    <property type="component" value="Chromosome 9"/>
</dbReference>
<organism evidence="4 5">
    <name type="scientific">Carya illinoinensis</name>
    <name type="common">Pecan</name>
    <dbReference type="NCBI Taxonomy" id="32201"/>
    <lineage>
        <taxon>Eukaryota</taxon>
        <taxon>Viridiplantae</taxon>
        <taxon>Streptophyta</taxon>
        <taxon>Embryophyta</taxon>
        <taxon>Tracheophyta</taxon>
        <taxon>Spermatophyta</taxon>
        <taxon>Magnoliopsida</taxon>
        <taxon>eudicotyledons</taxon>
        <taxon>Gunneridae</taxon>
        <taxon>Pentapetalae</taxon>
        <taxon>rosids</taxon>
        <taxon>fabids</taxon>
        <taxon>Fagales</taxon>
        <taxon>Juglandaceae</taxon>
        <taxon>Carya</taxon>
    </lineage>
</organism>
<dbReference type="InterPro" id="IPR001739">
    <property type="entry name" value="Methyl_CpG_DNA-bd"/>
</dbReference>
<evidence type="ECO:0000256" key="2">
    <source>
        <dbReference type="SAM" id="SignalP"/>
    </source>
</evidence>
<dbReference type="PANTHER" id="PTHR33729:SF12">
    <property type="entry name" value="MBD DOMAIN-CONTAINING PROTEIN"/>
    <property type="match status" value="1"/>
</dbReference>
<dbReference type="InterPro" id="IPR039622">
    <property type="entry name" value="MBD10/11"/>
</dbReference>
<sequence length="105" mass="11871">MMGSLQGQVQLILLLAHKSCCVSLDVCLCFLFPHQFLPKKGGTPRKNEIMFVAPTREEINNKKQLEQYLKSHPRAVKLIGLITYYVGVVISLVLSISLFFIHPVM</sequence>
<keyword evidence="1" id="KW-0812">Transmembrane</keyword>
<keyword evidence="1" id="KW-0472">Membrane</keyword>
<feature type="chain" id="PRO_5037157522" description="MBD domain-containing protein" evidence="2">
    <location>
        <begin position="22"/>
        <end position="105"/>
    </location>
</feature>
<keyword evidence="1" id="KW-1133">Transmembrane helix</keyword>
<feature type="transmembrane region" description="Helical" evidence="1">
    <location>
        <begin position="78"/>
        <end position="101"/>
    </location>
</feature>
<evidence type="ECO:0000256" key="1">
    <source>
        <dbReference type="SAM" id="Phobius"/>
    </source>
</evidence>
<dbReference type="PANTHER" id="PTHR33729">
    <property type="entry name" value="METHYL-CPG BINDING DOMAIN CONTAINING PROTEIN, EXPRESSED"/>
    <property type="match status" value="1"/>
</dbReference>
<evidence type="ECO:0000313" key="4">
    <source>
        <dbReference type="EMBL" id="KAG6697509.1"/>
    </source>
</evidence>